<feature type="region of interest" description="Disordered" evidence="1">
    <location>
        <begin position="73"/>
        <end position="103"/>
    </location>
</feature>
<dbReference type="Proteomes" id="UP000320390">
    <property type="component" value="Chromosome"/>
</dbReference>
<evidence type="ECO:0000313" key="4">
    <source>
        <dbReference type="Proteomes" id="UP000320390"/>
    </source>
</evidence>
<proteinExistence type="predicted"/>
<name>A0A518F0F1_9BACT</name>
<evidence type="ECO:0000313" key="3">
    <source>
        <dbReference type="EMBL" id="QDV09818.1"/>
    </source>
</evidence>
<gene>
    <name evidence="3" type="ORF">Poly30_53780</name>
</gene>
<dbReference type="AlphaFoldDB" id="A0A518F0F1"/>
<feature type="region of interest" description="Disordered" evidence="1">
    <location>
        <begin position="1"/>
        <end position="22"/>
    </location>
</feature>
<evidence type="ECO:0000256" key="1">
    <source>
        <dbReference type="SAM" id="MobiDB-lite"/>
    </source>
</evidence>
<feature type="compositionally biased region" description="Basic and acidic residues" evidence="1">
    <location>
        <begin position="86"/>
        <end position="103"/>
    </location>
</feature>
<keyword evidence="4" id="KW-1185">Reference proteome</keyword>
<organism evidence="3 4">
    <name type="scientific">Saltatorellus ferox</name>
    <dbReference type="NCBI Taxonomy" id="2528018"/>
    <lineage>
        <taxon>Bacteria</taxon>
        <taxon>Pseudomonadati</taxon>
        <taxon>Planctomycetota</taxon>
        <taxon>Planctomycetia</taxon>
        <taxon>Planctomycetia incertae sedis</taxon>
        <taxon>Saltatorellus</taxon>
    </lineage>
</organism>
<keyword evidence="2" id="KW-1133">Transmembrane helix</keyword>
<dbReference type="EMBL" id="CP036434">
    <property type="protein sequence ID" value="QDV09818.1"/>
    <property type="molecule type" value="Genomic_DNA"/>
</dbReference>
<keyword evidence="2" id="KW-0472">Membrane</keyword>
<dbReference type="RefSeq" id="WP_145204878.1">
    <property type="nucleotide sequence ID" value="NZ_CP036434.1"/>
</dbReference>
<accession>A0A518F0F1</accession>
<reference evidence="3 4" key="1">
    <citation type="submission" date="2019-02" db="EMBL/GenBank/DDBJ databases">
        <title>Deep-cultivation of Planctomycetes and their phenomic and genomic characterization uncovers novel biology.</title>
        <authorList>
            <person name="Wiegand S."/>
            <person name="Jogler M."/>
            <person name="Boedeker C."/>
            <person name="Pinto D."/>
            <person name="Vollmers J."/>
            <person name="Rivas-Marin E."/>
            <person name="Kohn T."/>
            <person name="Peeters S.H."/>
            <person name="Heuer A."/>
            <person name="Rast P."/>
            <person name="Oberbeckmann S."/>
            <person name="Bunk B."/>
            <person name="Jeske O."/>
            <person name="Meyerdierks A."/>
            <person name="Storesund J.E."/>
            <person name="Kallscheuer N."/>
            <person name="Luecker S."/>
            <person name="Lage O.M."/>
            <person name="Pohl T."/>
            <person name="Merkel B.J."/>
            <person name="Hornburger P."/>
            <person name="Mueller R.-W."/>
            <person name="Bruemmer F."/>
            <person name="Labrenz M."/>
            <person name="Spormann A.M."/>
            <person name="Op den Camp H."/>
            <person name="Overmann J."/>
            <person name="Amann R."/>
            <person name="Jetten M.S.M."/>
            <person name="Mascher T."/>
            <person name="Medema M.H."/>
            <person name="Devos D.P."/>
            <person name="Kaster A.-K."/>
            <person name="Ovreas L."/>
            <person name="Rohde M."/>
            <person name="Galperin M.Y."/>
            <person name="Jogler C."/>
        </authorList>
    </citation>
    <scope>NUCLEOTIDE SEQUENCE [LARGE SCALE GENOMIC DNA]</scope>
    <source>
        <strain evidence="3 4">Poly30</strain>
    </source>
</reference>
<protein>
    <submittedName>
        <fullName evidence="3">Uncharacterized protein</fullName>
    </submittedName>
</protein>
<evidence type="ECO:0000256" key="2">
    <source>
        <dbReference type="SAM" id="Phobius"/>
    </source>
</evidence>
<sequence>MGKQPHITPIGSTDSAGSSVAVALPPGEKAHGDIVVEAISGRTRLLIAAVMSVNLMLGLWLISRADFSQFSPQGAAERPAATVAHSAHEPRDARLVDGRIGRD</sequence>
<keyword evidence="2" id="KW-0812">Transmembrane</keyword>
<feature type="transmembrane region" description="Helical" evidence="2">
    <location>
        <begin position="45"/>
        <end position="62"/>
    </location>
</feature>